<evidence type="ECO:0000313" key="3">
    <source>
        <dbReference type="Proteomes" id="UP000050867"/>
    </source>
</evidence>
<sequence length="360" mass="38547">MTPLLDAAHLPYPHTNGFHHGGERLVLARYSPAVGGTGLSSVRWRGPTTDERPLCELPPSTPGPGGPVWPDVALAAERAAFTWNGTLYVLDLESGTLERLYAAADGHTLQDLCSITAEGDRVVVMEHPLHQRVPVRCLEVSLTGQVRQLFATGWFANHPCHSPHDQSWLAYSHEGPACDVRDRVWAWHPDHAPDGACVYDQGPLAVGHERWMFHDLGAVVCAYGVSEAGPRGLYMVHPDGRGARLVSGGERDWHCDISRDGRWAVVDTTGPHDAPGRGWDNAGHTSDVLLVEVATGTRTVLARTGADSHPRHPHPVFTPDGTSVLYNAGDPATGAVAVAVVPLPSTGRVPTARTTGSGVL</sequence>
<keyword evidence="3" id="KW-1185">Reference proteome</keyword>
<accession>A0A0T6LYA0</accession>
<dbReference type="Gene3D" id="2.130.10.10">
    <property type="entry name" value="YVTN repeat-like/Quinoprotein amine dehydrogenase"/>
    <property type="match status" value="1"/>
</dbReference>
<dbReference type="RefSeq" id="WP_018382124.1">
    <property type="nucleotide sequence ID" value="NZ_LLZU01000005.1"/>
</dbReference>
<dbReference type="SUPFAM" id="SSF82171">
    <property type="entry name" value="DPP6 N-terminal domain-like"/>
    <property type="match status" value="1"/>
</dbReference>
<dbReference type="STRING" id="76728.AQ490_16500"/>
<evidence type="ECO:0000313" key="2">
    <source>
        <dbReference type="EMBL" id="KRV50703.1"/>
    </source>
</evidence>
<dbReference type="AlphaFoldDB" id="A0A0T6LYA0"/>
<dbReference type="InterPro" id="IPR015943">
    <property type="entry name" value="WD40/YVTN_repeat-like_dom_sf"/>
</dbReference>
<evidence type="ECO:0000313" key="1">
    <source>
        <dbReference type="EMBL" id="KRV50648.1"/>
    </source>
</evidence>
<proteinExistence type="predicted"/>
<dbReference type="OrthoDB" id="128799at2"/>
<gene>
    <name evidence="1" type="ORF">AQ490_16500</name>
    <name evidence="2" type="ORF">AQ490_16815</name>
</gene>
<name>A0A0T6LYA0_WENVI</name>
<evidence type="ECO:0008006" key="4">
    <source>
        <dbReference type="Google" id="ProtNLM"/>
    </source>
</evidence>
<reference evidence="2 3" key="1">
    <citation type="submission" date="2015-10" db="EMBL/GenBank/DDBJ databases">
        <title>Draft genome sequence of pyrrolomycin-producing Streptomyces vitaminophilus.</title>
        <authorList>
            <person name="Graham D.E."/>
            <person name="Mahan K.M."/>
            <person name="Klingeman D.M."/>
            <person name="Hettich R.L."/>
            <person name="Parry R.J."/>
        </authorList>
    </citation>
    <scope>NUCLEOTIDE SEQUENCE [LARGE SCALE GENOMIC DNA]</scope>
    <source>
        <strain evidence="2 3">ATCC 31673</strain>
    </source>
</reference>
<protein>
    <recommendedName>
        <fullName evidence="4">Oligogalacturonate lyase</fullName>
    </recommendedName>
</protein>
<dbReference type="eggNOG" id="COG0823">
    <property type="taxonomic scope" value="Bacteria"/>
</dbReference>
<dbReference type="EMBL" id="LLZU01000005">
    <property type="protein sequence ID" value="KRV50703.1"/>
    <property type="molecule type" value="Genomic_DNA"/>
</dbReference>
<comment type="caution">
    <text evidence="2">The sequence shown here is derived from an EMBL/GenBank/DDBJ whole genome shotgun (WGS) entry which is preliminary data.</text>
</comment>
<dbReference type="Proteomes" id="UP000050867">
    <property type="component" value="Unassembled WGS sequence"/>
</dbReference>
<organism evidence="2 3">
    <name type="scientific">Wenjunlia vitaminophila</name>
    <name type="common">Streptomyces vitaminophilus</name>
    <dbReference type="NCBI Taxonomy" id="76728"/>
    <lineage>
        <taxon>Bacteria</taxon>
        <taxon>Bacillati</taxon>
        <taxon>Actinomycetota</taxon>
        <taxon>Actinomycetes</taxon>
        <taxon>Kitasatosporales</taxon>
        <taxon>Streptomycetaceae</taxon>
        <taxon>Wenjunlia</taxon>
    </lineage>
</organism>
<dbReference type="EMBL" id="LLZU01000005">
    <property type="protein sequence ID" value="KRV50648.1"/>
    <property type="molecule type" value="Genomic_DNA"/>
</dbReference>